<evidence type="ECO:0000313" key="4">
    <source>
        <dbReference type="Proteomes" id="UP001162834"/>
    </source>
</evidence>
<dbReference type="KEGG" id="sbae:DSM104329_02906"/>
<organism evidence="3 4">
    <name type="scientific">Capillimicrobium parvum</name>
    <dbReference type="NCBI Taxonomy" id="2884022"/>
    <lineage>
        <taxon>Bacteria</taxon>
        <taxon>Bacillati</taxon>
        <taxon>Actinomycetota</taxon>
        <taxon>Thermoleophilia</taxon>
        <taxon>Solirubrobacterales</taxon>
        <taxon>Capillimicrobiaceae</taxon>
        <taxon>Capillimicrobium</taxon>
    </lineage>
</organism>
<reference evidence="3" key="1">
    <citation type="journal article" date="2022" name="Int. J. Syst. Evol. Microbiol.">
        <title>Pseudomonas aegrilactucae sp. nov. and Pseudomonas morbosilactucae sp. nov., pathogens causing bacterial rot of lettuce in Japan.</title>
        <authorList>
            <person name="Sawada H."/>
            <person name="Fujikawa T."/>
            <person name="Satou M."/>
        </authorList>
    </citation>
    <scope>NUCLEOTIDE SEQUENCE</scope>
    <source>
        <strain evidence="3">0166_1</strain>
    </source>
</reference>
<dbReference type="Pfam" id="PF04075">
    <property type="entry name" value="F420H2_quin_red"/>
    <property type="match status" value="1"/>
</dbReference>
<gene>
    <name evidence="3" type="primary">ddn_2</name>
    <name evidence="3" type="ORF">DSM104329_02906</name>
</gene>
<dbReference type="GO" id="GO:0005886">
    <property type="term" value="C:plasma membrane"/>
    <property type="evidence" value="ECO:0007669"/>
    <property type="project" value="TreeGrafter"/>
</dbReference>
<dbReference type="NCBIfam" id="TIGR00026">
    <property type="entry name" value="hi_GC_TIGR00026"/>
    <property type="match status" value="1"/>
</dbReference>
<dbReference type="AlphaFoldDB" id="A0A9E6XXZ9"/>
<dbReference type="InterPro" id="IPR012349">
    <property type="entry name" value="Split_barrel_FMN-bd"/>
</dbReference>
<dbReference type="EC" id="1.-.-.-" evidence="3"/>
<proteinExistence type="inferred from homology"/>
<dbReference type="GO" id="GO:0016491">
    <property type="term" value="F:oxidoreductase activity"/>
    <property type="evidence" value="ECO:0007669"/>
    <property type="project" value="UniProtKB-KW"/>
</dbReference>
<dbReference type="InterPro" id="IPR004378">
    <property type="entry name" value="F420H2_quin_Rdtase"/>
</dbReference>
<dbReference type="Proteomes" id="UP001162834">
    <property type="component" value="Chromosome"/>
</dbReference>
<dbReference type="Gene3D" id="2.30.110.10">
    <property type="entry name" value="Electron Transport, Fmn-binding Protein, Chain A"/>
    <property type="match status" value="1"/>
</dbReference>
<dbReference type="PANTHER" id="PTHR39428">
    <property type="entry name" value="F420H(2)-DEPENDENT QUINONE REDUCTASE RV1261C"/>
    <property type="match status" value="1"/>
</dbReference>
<comment type="similarity">
    <text evidence="1">Belongs to the F420H(2)-dependent quinone reductase family.</text>
</comment>
<dbReference type="GO" id="GO:0070967">
    <property type="term" value="F:coenzyme F420 binding"/>
    <property type="evidence" value="ECO:0007669"/>
    <property type="project" value="TreeGrafter"/>
</dbReference>
<keyword evidence="3" id="KW-0560">Oxidoreductase</keyword>
<dbReference type="SUPFAM" id="SSF50475">
    <property type="entry name" value="FMN-binding split barrel"/>
    <property type="match status" value="1"/>
</dbReference>
<dbReference type="RefSeq" id="WP_259316170.1">
    <property type="nucleotide sequence ID" value="NZ_CP087164.1"/>
</dbReference>
<name>A0A9E6XXZ9_9ACTN</name>
<evidence type="ECO:0000256" key="1">
    <source>
        <dbReference type="ARBA" id="ARBA00008710"/>
    </source>
</evidence>
<evidence type="ECO:0000256" key="2">
    <source>
        <dbReference type="ARBA" id="ARBA00049106"/>
    </source>
</evidence>
<dbReference type="EMBL" id="CP087164">
    <property type="protein sequence ID" value="UGS36500.1"/>
    <property type="molecule type" value="Genomic_DNA"/>
</dbReference>
<accession>A0A9E6XXZ9</accession>
<comment type="catalytic activity">
    <reaction evidence="2">
        <text>oxidized coenzyme F420-(gamma-L-Glu)(n) + a quinol + H(+) = reduced coenzyme F420-(gamma-L-Glu)(n) + a quinone</text>
        <dbReference type="Rhea" id="RHEA:39663"/>
        <dbReference type="Rhea" id="RHEA-COMP:12939"/>
        <dbReference type="Rhea" id="RHEA-COMP:14378"/>
        <dbReference type="ChEBI" id="CHEBI:15378"/>
        <dbReference type="ChEBI" id="CHEBI:24646"/>
        <dbReference type="ChEBI" id="CHEBI:132124"/>
        <dbReference type="ChEBI" id="CHEBI:133980"/>
        <dbReference type="ChEBI" id="CHEBI:139511"/>
    </reaction>
</comment>
<dbReference type="PANTHER" id="PTHR39428:SF1">
    <property type="entry name" value="F420H(2)-DEPENDENT QUINONE REDUCTASE RV1261C"/>
    <property type="match status" value="1"/>
</dbReference>
<sequence>MVSDHAYARFSSSLGARGLRLAGRFNVAVYRLSRGRLMSKVGRAPVLLLTTTGRRSGQPRTAPLLYLDDGGRFVVIGSNAGNPRAAAWALNLRADPDAEVEIRGRRQRVRARVASGAERDELWRRMNEQYAGFEDYRARTSRDIPVLVLDPV</sequence>
<evidence type="ECO:0000313" key="3">
    <source>
        <dbReference type="EMBL" id="UGS36500.1"/>
    </source>
</evidence>
<keyword evidence="4" id="KW-1185">Reference proteome</keyword>
<protein>
    <submittedName>
        <fullName evidence="3">Deazaflavin-dependent nitroreductase</fullName>
        <ecNumber evidence="3">1.-.-.-</ecNumber>
    </submittedName>
</protein>